<dbReference type="Pfam" id="PF13601">
    <property type="entry name" value="HTH_34"/>
    <property type="match status" value="1"/>
</dbReference>
<proteinExistence type="predicted"/>
<comment type="caution">
    <text evidence="3">The sequence shown here is derived from an EMBL/GenBank/DDBJ whole genome shotgun (WGS) entry which is preliminary data.</text>
</comment>
<dbReference type="OrthoDB" id="4952043at2"/>
<dbReference type="PANTHER" id="PTHR37318:SF1">
    <property type="entry name" value="BSL7504 PROTEIN"/>
    <property type="match status" value="1"/>
</dbReference>
<dbReference type="Proteomes" id="UP000011666">
    <property type="component" value="Unassembled WGS sequence"/>
</dbReference>
<evidence type="ECO:0000256" key="1">
    <source>
        <dbReference type="SAM" id="MobiDB-lite"/>
    </source>
</evidence>
<gene>
    <name evidence="3" type="ORF">GS4_26_00370</name>
</gene>
<feature type="domain" description="Winged helix DNA-binding" evidence="2">
    <location>
        <begin position="14"/>
        <end position="94"/>
    </location>
</feature>
<dbReference type="EMBL" id="BANX01000026">
    <property type="protein sequence ID" value="GAC69589.1"/>
    <property type="molecule type" value="Genomic_DNA"/>
</dbReference>
<reference evidence="3 4" key="1">
    <citation type="submission" date="2013-01" db="EMBL/GenBank/DDBJ databases">
        <title>Whole genome shotgun sequence of Gordonia soli NBRC 108243.</title>
        <authorList>
            <person name="Isaki-Nakamura S."/>
            <person name="Hosoyama A."/>
            <person name="Tsuchikane K."/>
            <person name="Ando Y."/>
            <person name="Baba S."/>
            <person name="Ohji S."/>
            <person name="Hamada M."/>
            <person name="Tamura T."/>
            <person name="Yamazoe A."/>
            <person name="Yamazaki S."/>
            <person name="Fujita N."/>
        </authorList>
    </citation>
    <scope>NUCLEOTIDE SEQUENCE [LARGE SCALE GENOMIC DNA]</scope>
    <source>
        <strain evidence="3 4">NBRC 108243</strain>
    </source>
</reference>
<dbReference type="PANTHER" id="PTHR37318">
    <property type="entry name" value="BSL7504 PROTEIN"/>
    <property type="match status" value="1"/>
</dbReference>
<dbReference type="Gene3D" id="1.10.10.10">
    <property type="entry name" value="Winged helix-like DNA-binding domain superfamily/Winged helix DNA-binding domain"/>
    <property type="match status" value="1"/>
</dbReference>
<feature type="compositionally biased region" description="Basic and acidic residues" evidence="1">
    <location>
        <begin position="109"/>
        <end position="120"/>
    </location>
</feature>
<protein>
    <recommendedName>
        <fullName evidence="2">Winged helix DNA-binding domain-containing protein</fullName>
    </recommendedName>
</protein>
<dbReference type="AlphaFoldDB" id="M0QME4"/>
<name>M0QME4_9ACTN</name>
<dbReference type="InterPro" id="IPR036390">
    <property type="entry name" value="WH_DNA-bd_sf"/>
</dbReference>
<evidence type="ECO:0000259" key="2">
    <source>
        <dbReference type="Pfam" id="PF13601"/>
    </source>
</evidence>
<dbReference type="InterPro" id="IPR036388">
    <property type="entry name" value="WH-like_DNA-bd_sf"/>
</dbReference>
<evidence type="ECO:0000313" key="3">
    <source>
        <dbReference type="EMBL" id="GAC69589.1"/>
    </source>
</evidence>
<dbReference type="InterPro" id="IPR027395">
    <property type="entry name" value="WH_DNA-bd_dom"/>
</dbReference>
<accession>M0QME4</accession>
<dbReference type="STRING" id="1223545.GS4_26_00370"/>
<dbReference type="eggNOG" id="COG1846">
    <property type="taxonomic scope" value="Bacteria"/>
</dbReference>
<dbReference type="SUPFAM" id="SSF46785">
    <property type="entry name" value="Winged helix' DNA-binding domain"/>
    <property type="match status" value="1"/>
</dbReference>
<sequence>MLEPRFDTVIHAPVRLRICGLLNPVDRLDFSVLRTALDISDATLSKHLKTLINAGYVASTRAASTRRTDARRLTWLSLTANGRHAFDSHILALRIIAGDPGETSSQDHVATERNRTHEPR</sequence>
<evidence type="ECO:0000313" key="4">
    <source>
        <dbReference type="Proteomes" id="UP000011666"/>
    </source>
</evidence>
<feature type="region of interest" description="Disordered" evidence="1">
    <location>
        <begin position="100"/>
        <end position="120"/>
    </location>
</feature>
<keyword evidence="4" id="KW-1185">Reference proteome</keyword>
<organism evidence="3 4">
    <name type="scientific">Gordonia soli NBRC 108243</name>
    <dbReference type="NCBI Taxonomy" id="1223545"/>
    <lineage>
        <taxon>Bacteria</taxon>
        <taxon>Bacillati</taxon>
        <taxon>Actinomycetota</taxon>
        <taxon>Actinomycetes</taxon>
        <taxon>Mycobacteriales</taxon>
        <taxon>Gordoniaceae</taxon>
        <taxon>Gordonia</taxon>
    </lineage>
</organism>